<dbReference type="EMBL" id="DSXI01000331">
    <property type="protein sequence ID" value="HGS05195.1"/>
    <property type="molecule type" value="Genomic_DNA"/>
</dbReference>
<gene>
    <name evidence="11" type="ORF">ENT08_05575</name>
</gene>
<evidence type="ECO:0000256" key="3">
    <source>
        <dbReference type="ARBA" id="ARBA00022692"/>
    </source>
</evidence>
<keyword evidence="2" id="KW-0597">Phosphoprotein</keyword>
<protein>
    <submittedName>
        <fullName evidence="11">HAD family hydrolase</fullName>
    </submittedName>
</protein>
<dbReference type="PRINTS" id="PR00120">
    <property type="entry name" value="HATPASE"/>
</dbReference>
<evidence type="ECO:0000256" key="4">
    <source>
        <dbReference type="ARBA" id="ARBA00022723"/>
    </source>
</evidence>
<dbReference type="InterPro" id="IPR036412">
    <property type="entry name" value="HAD-like_sf"/>
</dbReference>
<dbReference type="GO" id="GO:0046872">
    <property type="term" value="F:metal ion binding"/>
    <property type="evidence" value="ECO:0007669"/>
    <property type="project" value="UniProtKB-KW"/>
</dbReference>
<dbReference type="Pfam" id="PF00702">
    <property type="entry name" value="Hydrolase"/>
    <property type="match status" value="1"/>
</dbReference>
<evidence type="ECO:0000256" key="8">
    <source>
        <dbReference type="ARBA" id="ARBA00022989"/>
    </source>
</evidence>
<evidence type="ECO:0000256" key="6">
    <source>
        <dbReference type="ARBA" id="ARBA00022840"/>
    </source>
</evidence>
<comment type="caution">
    <text evidence="11">The sequence shown here is derived from an EMBL/GenBank/DDBJ whole genome shotgun (WGS) entry which is preliminary data.</text>
</comment>
<dbReference type="PRINTS" id="PR00119">
    <property type="entry name" value="CATATPASE"/>
</dbReference>
<feature type="transmembrane region" description="Helical" evidence="10">
    <location>
        <begin position="283"/>
        <end position="303"/>
    </location>
</feature>
<keyword evidence="3 10" id="KW-0812">Transmembrane</keyword>
<dbReference type="Gene3D" id="1.20.1110.10">
    <property type="entry name" value="Calcium-transporting ATPase, transmembrane domain"/>
    <property type="match status" value="1"/>
</dbReference>
<keyword evidence="4" id="KW-0479">Metal-binding</keyword>
<dbReference type="InterPro" id="IPR023214">
    <property type="entry name" value="HAD_sf"/>
</dbReference>
<sequence length="456" mass="50240">MTRESWPKALRCWSVREVQKEKKSFRMAGRLEAAVVMGNGQRLALTKGAPQVIAALVEADLTHAAEVNRLIEEFARQGYRTLGVARAHTPGSWEFVGLLALHDPPREDSAATITAARELGVDIKMVTGDHLAIAREIAREVGLGADIQPVAAFLGKPDREARRVVAEADGFAQVFPEHKYQIIELLQERGHIVGMTGDGVNDAPALKKADVGIAVAGATDAAKAAAHIVLTRPGLAVIVDAIEESRKIFKRMKSYAIYRIGGIIRVLLFITLSIAIFNFYPVTAIMIVLLTLLNDVPILAIAYDHVRPDPEPEKWDMREILSIASYLGFMGVIFSFSLFFIGLELLHLNPGELQTLMFLKLAVAGYLDIFMGRTRRFFWSLKPGLLLVWSGLLTRALALAMAVFGWLVTPISWQLAVLVWGFAVLELLLTDPLKVLVYRVLDHRGVLFHRAPAGTA</sequence>
<keyword evidence="8 10" id="KW-1133">Transmembrane helix</keyword>
<dbReference type="InterPro" id="IPR023299">
    <property type="entry name" value="ATPase_P-typ_cyto_dom_N"/>
</dbReference>
<feature type="transmembrane region" description="Helical" evidence="10">
    <location>
        <begin position="323"/>
        <end position="343"/>
    </location>
</feature>
<keyword evidence="5" id="KW-0547">Nucleotide-binding</keyword>
<dbReference type="FunFam" id="3.40.50.1000:FF:000211">
    <property type="entry name" value="Plasma membrane ATPase"/>
    <property type="match status" value="1"/>
</dbReference>
<evidence type="ECO:0000256" key="10">
    <source>
        <dbReference type="SAM" id="Phobius"/>
    </source>
</evidence>
<accession>A0A7V4G899</accession>
<organism evidence="11">
    <name type="scientific">Desulfobacca acetoxidans</name>
    <dbReference type="NCBI Taxonomy" id="60893"/>
    <lineage>
        <taxon>Bacteria</taxon>
        <taxon>Pseudomonadati</taxon>
        <taxon>Thermodesulfobacteriota</taxon>
        <taxon>Desulfobaccia</taxon>
        <taxon>Desulfobaccales</taxon>
        <taxon>Desulfobaccaceae</taxon>
        <taxon>Desulfobacca</taxon>
    </lineage>
</organism>
<dbReference type="Gene3D" id="3.40.1110.10">
    <property type="entry name" value="Calcium-transporting ATPase, cytoplasmic domain N"/>
    <property type="match status" value="1"/>
</dbReference>
<dbReference type="NCBIfam" id="TIGR01494">
    <property type="entry name" value="ATPase_P-type"/>
    <property type="match status" value="2"/>
</dbReference>
<evidence type="ECO:0000256" key="7">
    <source>
        <dbReference type="ARBA" id="ARBA00022842"/>
    </source>
</evidence>
<dbReference type="PANTHER" id="PTHR42861">
    <property type="entry name" value="CALCIUM-TRANSPORTING ATPASE"/>
    <property type="match status" value="1"/>
</dbReference>
<feature type="transmembrane region" description="Helical" evidence="10">
    <location>
        <begin position="355"/>
        <end position="372"/>
    </location>
</feature>
<evidence type="ECO:0000256" key="9">
    <source>
        <dbReference type="ARBA" id="ARBA00023136"/>
    </source>
</evidence>
<dbReference type="GO" id="GO:0016020">
    <property type="term" value="C:membrane"/>
    <property type="evidence" value="ECO:0007669"/>
    <property type="project" value="UniProtKB-SubCell"/>
</dbReference>
<feature type="transmembrane region" description="Helical" evidence="10">
    <location>
        <begin position="411"/>
        <end position="429"/>
    </location>
</feature>
<dbReference type="SUPFAM" id="SSF56784">
    <property type="entry name" value="HAD-like"/>
    <property type="match status" value="1"/>
</dbReference>
<keyword evidence="7" id="KW-0460">Magnesium</keyword>
<feature type="transmembrane region" description="Helical" evidence="10">
    <location>
        <begin position="384"/>
        <end position="405"/>
    </location>
</feature>
<evidence type="ECO:0000256" key="2">
    <source>
        <dbReference type="ARBA" id="ARBA00022553"/>
    </source>
</evidence>
<keyword evidence="11" id="KW-0378">Hydrolase</keyword>
<proteinExistence type="predicted"/>
<dbReference type="GO" id="GO:0016887">
    <property type="term" value="F:ATP hydrolysis activity"/>
    <property type="evidence" value="ECO:0007669"/>
    <property type="project" value="InterPro"/>
</dbReference>
<dbReference type="SUPFAM" id="SSF81665">
    <property type="entry name" value="Calcium ATPase, transmembrane domain M"/>
    <property type="match status" value="1"/>
</dbReference>
<dbReference type="AlphaFoldDB" id="A0A7V4G899"/>
<reference evidence="11" key="1">
    <citation type="journal article" date="2020" name="mSystems">
        <title>Genome- and Community-Level Interaction Insights into Carbon Utilization and Element Cycling Functions of Hydrothermarchaeota in Hydrothermal Sediment.</title>
        <authorList>
            <person name="Zhou Z."/>
            <person name="Liu Y."/>
            <person name="Xu W."/>
            <person name="Pan J."/>
            <person name="Luo Z.H."/>
            <person name="Li M."/>
        </authorList>
    </citation>
    <scope>NUCLEOTIDE SEQUENCE [LARGE SCALE GENOMIC DNA]</scope>
    <source>
        <strain evidence="11">SpSt-548</strain>
    </source>
</reference>
<evidence type="ECO:0000256" key="1">
    <source>
        <dbReference type="ARBA" id="ARBA00004141"/>
    </source>
</evidence>
<dbReference type="InterPro" id="IPR023298">
    <property type="entry name" value="ATPase_P-typ_TM_dom_sf"/>
</dbReference>
<keyword evidence="9 10" id="KW-0472">Membrane</keyword>
<dbReference type="GO" id="GO:0005524">
    <property type="term" value="F:ATP binding"/>
    <property type="evidence" value="ECO:0007669"/>
    <property type="project" value="UniProtKB-KW"/>
</dbReference>
<evidence type="ECO:0000313" key="11">
    <source>
        <dbReference type="EMBL" id="HGS05195.1"/>
    </source>
</evidence>
<name>A0A7V4G899_9BACT</name>
<dbReference type="InterPro" id="IPR001757">
    <property type="entry name" value="P_typ_ATPase"/>
</dbReference>
<dbReference type="Gene3D" id="3.40.50.1000">
    <property type="entry name" value="HAD superfamily/HAD-like"/>
    <property type="match status" value="1"/>
</dbReference>
<evidence type="ECO:0000256" key="5">
    <source>
        <dbReference type="ARBA" id="ARBA00022741"/>
    </source>
</evidence>
<keyword evidence="6" id="KW-0067">ATP-binding</keyword>
<feature type="transmembrane region" description="Helical" evidence="10">
    <location>
        <begin position="256"/>
        <end position="277"/>
    </location>
</feature>
<comment type="subcellular location">
    <subcellularLocation>
        <location evidence="1">Membrane</location>
        <topology evidence="1">Multi-pass membrane protein</topology>
    </subcellularLocation>
</comment>